<keyword evidence="9" id="KW-0456">Lyase</keyword>
<evidence type="ECO:0000256" key="5">
    <source>
        <dbReference type="ARBA" id="ARBA00022991"/>
    </source>
</evidence>
<protein>
    <recommendedName>
        <fullName evidence="2 7">Cryptochrome DASH</fullName>
    </recommendedName>
</protein>
<dbReference type="RefSeq" id="WP_138592816.1">
    <property type="nucleotide sequence ID" value="NZ_PNBX01000074.1"/>
</dbReference>
<dbReference type="InterPro" id="IPR006050">
    <property type="entry name" value="DNA_photolyase_N"/>
</dbReference>
<dbReference type="GO" id="GO:0071949">
    <property type="term" value="F:FAD binding"/>
    <property type="evidence" value="ECO:0007669"/>
    <property type="project" value="TreeGrafter"/>
</dbReference>
<dbReference type="OrthoDB" id="9772484at2"/>
<comment type="cofactor">
    <cofactor evidence="6 7">
        <name>FAD</name>
        <dbReference type="ChEBI" id="CHEBI:57692"/>
    </cofactor>
    <text evidence="6 7">Binds 1 FAD per subunit.</text>
</comment>
<comment type="cofactor">
    <cofactor evidence="7">
        <name>(6R)-5,10-methylene-5,6,7,8-tetrahydrofolate</name>
        <dbReference type="ChEBI" id="CHEBI:15636"/>
    </cofactor>
    <text evidence="7">Binds 1 5,10-methenyltetrahydrofolate (MTHF) per subunit.</text>
</comment>
<feature type="binding site" evidence="6">
    <location>
        <position position="225"/>
    </location>
    <ligand>
        <name>FAD</name>
        <dbReference type="ChEBI" id="CHEBI:57692"/>
    </ligand>
</feature>
<dbReference type="EMBL" id="PNBX01000074">
    <property type="protein sequence ID" value="TMO66531.1"/>
    <property type="molecule type" value="Genomic_DNA"/>
</dbReference>
<organism evidence="9 10">
    <name type="scientific">Pseudoalteromonas aurantia</name>
    <dbReference type="NCBI Taxonomy" id="43654"/>
    <lineage>
        <taxon>Bacteria</taxon>
        <taxon>Pseudomonadati</taxon>
        <taxon>Pseudomonadota</taxon>
        <taxon>Gammaproteobacteria</taxon>
        <taxon>Alteromonadales</taxon>
        <taxon>Pseudoalteromonadaceae</taxon>
        <taxon>Pseudoalteromonas</taxon>
    </lineage>
</organism>
<dbReference type="InterPro" id="IPR002081">
    <property type="entry name" value="Cryptochrome/DNA_photolyase_1"/>
</dbReference>
<gene>
    <name evidence="9" type="ORF">CWC19_16170</name>
</gene>
<evidence type="ECO:0000256" key="7">
    <source>
        <dbReference type="RuleBase" id="RU367151"/>
    </source>
</evidence>
<sequence>MKRIGLYLFTQDCRVQDNDALYLLSASVDTLICLYCVPPQTRFDKHFSQTTSSQAQRGYLKSTLQGLQNALAQFGQTLNIEYGDPRVVVSDYIHRYEITHVGSSIPVAYNESRLWQWLKNTFSDVNFQTANNSQMYYRTQLPFDLTELPKSFSSFRKRIERDEQCDRALIASQQPCYHLPPPPHMMQFKLPQHLINSQNNGYYGGEDNAQKHLAAYFRSHAASHYKQTRNALHGSHFSTSFSPYLAHGALSPQQVLRALNEYESQYGSNESTYWIYFELLWREYFHWYSQLHQGALFKFTGITQTKPLTSFYAHLFSAWCNANTPEPLVNALMNELNETGWVSNRGRQIIASYLVNELKVDWRYGAAYFEQRLIDYDAPSNWGNWQYIAGVGADSRGGRHFNIQKQTQLYDPEGTYTQLWRPKNTASVPIDLVDHTDMTGWPNDQPGRLSNAK</sequence>
<accession>A0A5S3V671</accession>
<dbReference type="NCBIfam" id="TIGR02765">
    <property type="entry name" value="crypto_DASH"/>
    <property type="match status" value="1"/>
</dbReference>
<dbReference type="GO" id="GO:0000719">
    <property type="term" value="P:photoreactive repair"/>
    <property type="evidence" value="ECO:0007669"/>
    <property type="project" value="TreeGrafter"/>
</dbReference>
<dbReference type="Pfam" id="PF03441">
    <property type="entry name" value="FAD_binding_7"/>
    <property type="match status" value="1"/>
</dbReference>
<dbReference type="SUPFAM" id="SSF52425">
    <property type="entry name" value="Cryptochrome/photolyase, N-terminal domain"/>
    <property type="match status" value="1"/>
</dbReference>
<dbReference type="PANTHER" id="PTHR11455">
    <property type="entry name" value="CRYPTOCHROME"/>
    <property type="match status" value="1"/>
</dbReference>
<evidence type="ECO:0000256" key="6">
    <source>
        <dbReference type="PIRSR" id="PIRSR602081-1"/>
    </source>
</evidence>
<keyword evidence="3 6" id="KW-0285">Flavoprotein</keyword>
<name>A0A5S3V671_9GAMM</name>
<evidence type="ECO:0000259" key="8">
    <source>
        <dbReference type="PROSITE" id="PS51645"/>
    </source>
</evidence>
<dbReference type="Gene3D" id="1.10.579.10">
    <property type="entry name" value="DNA Cyclobutane Dipyrimidine Photolyase, subunit A, domain 3"/>
    <property type="match status" value="1"/>
</dbReference>
<dbReference type="PROSITE" id="PS51645">
    <property type="entry name" value="PHR_CRY_ALPHA_BETA"/>
    <property type="match status" value="1"/>
</dbReference>
<evidence type="ECO:0000256" key="4">
    <source>
        <dbReference type="ARBA" id="ARBA00022827"/>
    </source>
</evidence>
<dbReference type="PRINTS" id="PR00147">
    <property type="entry name" value="DNAPHOTLYASE"/>
</dbReference>
<dbReference type="Proteomes" id="UP000307217">
    <property type="component" value="Unassembled WGS sequence"/>
</dbReference>
<dbReference type="GO" id="GO:0003913">
    <property type="term" value="F:DNA photolyase activity"/>
    <property type="evidence" value="ECO:0007669"/>
    <property type="project" value="InterPro"/>
</dbReference>
<dbReference type="InterPro" id="IPR014729">
    <property type="entry name" value="Rossmann-like_a/b/a_fold"/>
</dbReference>
<comment type="caution">
    <text evidence="9">The sequence shown here is derived from an EMBL/GenBank/DDBJ whole genome shotgun (WGS) entry which is preliminary data.</text>
</comment>
<feature type="binding site" evidence="6">
    <location>
        <begin position="238"/>
        <end position="242"/>
    </location>
    <ligand>
        <name>FAD</name>
        <dbReference type="ChEBI" id="CHEBI:57692"/>
    </ligand>
</feature>
<feature type="domain" description="Photolyase/cryptochrome alpha/beta" evidence="8">
    <location>
        <begin position="3"/>
        <end position="135"/>
    </location>
</feature>
<evidence type="ECO:0000313" key="10">
    <source>
        <dbReference type="Proteomes" id="UP000307217"/>
    </source>
</evidence>
<dbReference type="InterPro" id="IPR036134">
    <property type="entry name" value="Crypto/Photolyase_FAD-like_sf"/>
</dbReference>
<reference evidence="10" key="2">
    <citation type="submission" date="2019-06" db="EMBL/GenBank/DDBJ databases">
        <title>Co-occurence of chitin degradation, pigmentation and bioactivity in marine Pseudoalteromonas.</title>
        <authorList>
            <person name="Sonnenschein E.C."/>
            <person name="Bech P.K."/>
        </authorList>
    </citation>
    <scope>NUCLEOTIDE SEQUENCE [LARGE SCALE GENOMIC DNA]</scope>
    <source>
        <strain evidence="10">S3790</strain>
    </source>
</reference>
<keyword evidence="4 6" id="KW-0274">FAD</keyword>
<dbReference type="PANTHER" id="PTHR11455:SF22">
    <property type="entry name" value="CRYPTOCHROME DASH"/>
    <property type="match status" value="1"/>
</dbReference>
<proteinExistence type="inferred from homology"/>
<dbReference type="InterPro" id="IPR014133">
    <property type="entry name" value="Cry_DASH"/>
</dbReference>
<keyword evidence="5 7" id="KW-0157">Chromophore</keyword>
<comment type="similarity">
    <text evidence="1 7">Belongs to the DNA photolyase class-1 family.</text>
</comment>
<dbReference type="Gene3D" id="1.25.40.80">
    <property type="match status" value="1"/>
</dbReference>
<evidence type="ECO:0000256" key="1">
    <source>
        <dbReference type="ARBA" id="ARBA00005862"/>
    </source>
</evidence>
<dbReference type="InterPro" id="IPR036155">
    <property type="entry name" value="Crypto/Photolyase_N_sf"/>
</dbReference>
<comment type="function">
    <text evidence="7">May have a photoreceptor function.</text>
</comment>
<dbReference type="SUPFAM" id="SSF48173">
    <property type="entry name" value="Cryptochrome/photolyase FAD-binding domain"/>
    <property type="match status" value="1"/>
</dbReference>
<dbReference type="AlphaFoldDB" id="A0A5S3V671"/>
<dbReference type="GO" id="GO:0003677">
    <property type="term" value="F:DNA binding"/>
    <property type="evidence" value="ECO:0007669"/>
    <property type="project" value="TreeGrafter"/>
</dbReference>
<dbReference type="Pfam" id="PF00875">
    <property type="entry name" value="DNA_photolyase"/>
    <property type="match status" value="1"/>
</dbReference>
<dbReference type="Gene3D" id="3.40.50.620">
    <property type="entry name" value="HUPs"/>
    <property type="match status" value="1"/>
</dbReference>
<evidence type="ECO:0000256" key="3">
    <source>
        <dbReference type="ARBA" id="ARBA00022630"/>
    </source>
</evidence>
<reference evidence="9 10" key="1">
    <citation type="submission" date="2018-01" db="EMBL/GenBank/DDBJ databases">
        <authorList>
            <person name="Paulsen S."/>
            <person name="Gram L.K."/>
        </authorList>
    </citation>
    <scope>NUCLEOTIDE SEQUENCE [LARGE SCALE GENOMIC DNA]</scope>
    <source>
        <strain evidence="9 10">S3790</strain>
    </source>
</reference>
<feature type="binding site" evidence="6">
    <location>
        <begin position="375"/>
        <end position="377"/>
    </location>
    <ligand>
        <name>FAD</name>
        <dbReference type="ChEBI" id="CHEBI:57692"/>
    </ligand>
</feature>
<dbReference type="InterPro" id="IPR005101">
    <property type="entry name" value="Cryptochr/Photolyase_FAD-bd"/>
</dbReference>
<evidence type="ECO:0000256" key="2">
    <source>
        <dbReference type="ARBA" id="ARBA00017881"/>
    </source>
</evidence>
<evidence type="ECO:0000313" key="9">
    <source>
        <dbReference type="EMBL" id="TMO66531.1"/>
    </source>
</evidence>